<dbReference type="Pfam" id="PF00520">
    <property type="entry name" value="Ion_trans"/>
    <property type="match status" value="1"/>
</dbReference>
<dbReference type="Proteomes" id="UP001249851">
    <property type="component" value="Unassembled WGS sequence"/>
</dbReference>
<evidence type="ECO:0000256" key="2">
    <source>
        <dbReference type="ARBA" id="ARBA00022448"/>
    </source>
</evidence>
<keyword evidence="4 10" id="KW-0812">Transmembrane</keyword>
<dbReference type="SMART" id="SM00100">
    <property type="entry name" value="cNMP"/>
    <property type="match status" value="1"/>
</dbReference>
<evidence type="ECO:0000256" key="9">
    <source>
        <dbReference type="ARBA" id="ARBA00023201"/>
    </source>
</evidence>
<dbReference type="SUPFAM" id="SSF81324">
    <property type="entry name" value="Voltage-gated potassium channels"/>
    <property type="match status" value="1"/>
</dbReference>
<protein>
    <submittedName>
        <fullName evidence="12">Sodium/hydrogen exchanger 10</fullName>
    </submittedName>
</protein>
<feature type="transmembrane region" description="Helical" evidence="10">
    <location>
        <begin position="287"/>
        <end position="312"/>
    </location>
</feature>
<dbReference type="InterPro" id="IPR014710">
    <property type="entry name" value="RmlC-like_jellyroll"/>
</dbReference>
<feature type="transmembrane region" description="Helical" evidence="10">
    <location>
        <begin position="635"/>
        <end position="654"/>
    </location>
</feature>
<dbReference type="Pfam" id="PF00027">
    <property type="entry name" value="cNMP_binding"/>
    <property type="match status" value="1"/>
</dbReference>
<feature type="transmembrane region" description="Helical" evidence="10">
    <location>
        <begin position="77"/>
        <end position="95"/>
    </location>
</feature>
<feature type="domain" description="Cyclic nucleotide-binding" evidence="11">
    <location>
        <begin position="817"/>
        <end position="933"/>
    </location>
</feature>
<dbReference type="Gene3D" id="2.60.120.10">
    <property type="entry name" value="Jelly Rolls"/>
    <property type="match status" value="1"/>
</dbReference>
<evidence type="ECO:0000256" key="3">
    <source>
        <dbReference type="ARBA" id="ARBA00022475"/>
    </source>
</evidence>
<dbReference type="InterPro" id="IPR006153">
    <property type="entry name" value="Cation/H_exchanger_TM"/>
</dbReference>
<evidence type="ECO:0000256" key="8">
    <source>
        <dbReference type="ARBA" id="ARBA00023136"/>
    </source>
</evidence>
<keyword evidence="9" id="KW-0739">Sodium transport</keyword>
<dbReference type="InterPro" id="IPR018422">
    <property type="entry name" value="Cation/H_exchanger_CPA1"/>
</dbReference>
<name>A0AAD9QQK3_ACRCE</name>
<comment type="subcellular location">
    <subcellularLocation>
        <location evidence="1">Cell membrane</location>
        <topology evidence="1">Multi-pass membrane protein</topology>
    </subcellularLocation>
</comment>
<keyword evidence="3" id="KW-1003">Cell membrane</keyword>
<dbReference type="InterPro" id="IPR005821">
    <property type="entry name" value="Ion_trans_dom"/>
</dbReference>
<dbReference type="PROSITE" id="PS50042">
    <property type="entry name" value="CNMP_BINDING_3"/>
    <property type="match status" value="1"/>
</dbReference>
<feature type="transmembrane region" description="Helical" evidence="10">
    <location>
        <begin position="605"/>
        <end position="623"/>
    </location>
</feature>
<dbReference type="GO" id="GO:0005886">
    <property type="term" value="C:plasma membrane"/>
    <property type="evidence" value="ECO:0007669"/>
    <property type="project" value="UniProtKB-SubCell"/>
</dbReference>
<keyword evidence="13" id="KW-1185">Reference proteome</keyword>
<evidence type="ECO:0000313" key="12">
    <source>
        <dbReference type="EMBL" id="KAK2565556.1"/>
    </source>
</evidence>
<feature type="transmembrane region" description="Helical" evidence="10">
    <location>
        <begin position="107"/>
        <end position="135"/>
    </location>
</feature>
<reference evidence="12" key="1">
    <citation type="journal article" date="2023" name="G3 (Bethesda)">
        <title>Whole genome assembly and annotation of the endangered Caribbean coral Acropora cervicornis.</title>
        <authorList>
            <person name="Selwyn J.D."/>
            <person name="Vollmer S.V."/>
        </authorList>
    </citation>
    <scope>NUCLEOTIDE SEQUENCE</scope>
    <source>
        <strain evidence="12">K2</strain>
    </source>
</reference>
<dbReference type="GO" id="GO:0015385">
    <property type="term" value="F:sodium:proton antiporter activity"/>
    <property type="evidence" value="ECO:0007669"/>
    <property type="project" value="InterPro"/>
</dbReference>
<keyword evidence="2" id="KW-0813">Transport</keyword>
<dbReference type="GO" id="GO:0098719">
    <property type="term" value="P:sodium ion import across plasma membrane"/>
    <property type="evidence" value="ECO:0007669"/>
    <property type="project" value="TreeGrafter"/>
</dbReference>
<dbReference type="GO" id="GO:0051453">
    <property type="term" value="P:regulation of intracellular pH"/>
    <property type="evidence" value="ECO:0007669"/>
    <property type="project" value="TreeGrafter"/>
</dbReference>
<dbReference type="PANTHER" id="PTHR10110">
    <property type="entry name" value="SODIUM/HYDROGEN EXCHANGER"/>
    <property type="match status" value="1"/>
</dbReference>
<feature type="transmembrane region" description="Helical" evidence="10">
    <location>
        <begin position="351"/>
        <end position="371"/>
    </location>
</feature>
<comment type="caution">
    <text evidence="12">The sequence shown here is derived from an EMBL/GenBank/DDBJ whole genome shotgun (WGS) entry which is preliminary data.</text>
</comment>
<keyword evidence="8 10" id="KW-0472">Membrane</keyword>
<evidence type="ECO:0000256" key="7">
    <source>
        <dbReference type="ARBA" id="ARBA00023065"/>
    </source>
</evidence>
<dbReference type="EMBL" id="JARQWQ010000019">
    <property type="protein sequence ID" value="KAK2565556.1"/>
    <property type="molecule type" value="Genomic_DNA"/>
</dbReference>
<dbReference type="InterPro" id="IPR027359">
    <property type="entry name" value="Volt_channel_dom_sf"/>
</dbReference>
<dbReference type="InterPro" id="IPR018490">
    <property type="entry name" value="cNMP-bd_dom_sf"/>
</dbReference>
<keyword evidence="5 10" id="KW-1133">Transmembrane helix</keyword>
<reference evidence="12" key="2">
    <citation type="journal article" date="2023" name="Science">
        <title>Genomic signatures of disease resistance in endangered staghorn corals.</title>
        <authorList>
            <person name="Vollmer S.V."/>
            <person name="Selwyn J.D."/>
            <person name="Despard B.A."/>
            <person name="Roesel C.L."/>
        </authorList>
    </citation>
    <scope>NUCLEOTIDE SEQUENCE</scope>
    <source>
        <strain evidence="12">K2</strain>
    </source>
</reference>
<dbReference type="AlphaFoldDB" id="A0AAD9QQK3"/>
<dbReference type="CDD" id="cd00038">
    <property type="entry name" value="CAP_ED"/>
    <property type="match status" value="1"/>
</dbReference>
<feature type="transmembrane region" description="Helical" evidence="10">
    <location>
        <begin position="212"/>
        <end position="234"/>
    </location>
</feature>
<dbReference type="Gene3D" id="1.20.120.350">
    <property type="entry name" value="Voltage-gated potassium channels. Chain C"/>
    <property type="match status" value="1"/>
</dbReference>
<dbReference type="GO" id="GO:0005216">
    <property type="term" value="F:monoatomic ion channel activity"/>
    <property type="evidence" value="ECO:0007669"/>
    <property type="project" value="InterPro"/>
</dbReference>
<keyword evidence="7" id="KW-0406">Ion transport</keyword>
<evidence type="ECO:0000259" key="11">
    <source>
        <dbReference type="PROSITE" id="PS50042"/>
    </source>
</evidence>
<evidence type="ECO:0000256" key="10">
    <source>
        <dbReference type="SAM" id="Phobius"/>
    </source>
</evidence>
<dbReference type="GO" id="GO:0015386">
    <property type="term" value="F:potassium:proton antiporter activity"/>
    <property type="evidence" value="ECO:0007669"/>
    <property type="project" value="TreeGrafter"/>
</dbReference>
<feature type="transmembrane region" description="Helical" evidence="10">
    <location>
        <begin position="141"/>
        <end position="159"/>
    </location>
</feature>
<organism evidence="12 13">
    <name type="scientific">Acropora cervicornis</name>
    <name type="common">Staghorn coral</name>
    <dbReference type="NCBI Taxonomy" id="6130"/>
    <lineage>
        <taxon>Eukaryota</taxon>
        <taxon>Metazoa</taxon>
        <taxon>Cnidaria</taxon>
        <taxon>Anthozoa</taxon>
        <taxon>Hexacorallia</taxon>
        <taxon>Scleractinia</taxon>
        <taxon>Astrocoeniina</taxon>
        <taxon>Acroporidae</taxon>
        <taxon>Acropora</taxon>
    </lineage>
</organism>
<evidence type="ECO:0000256" key="4">
    <source>
        <dbReference type="ARBA" id="ARBA00022692"/>
    </source>
</evidence>
<dbReference type="Pfam" id="PF00999">
    <property type="entry name" value="Na_H_Exchanger"/>
    <property type="match status" value="2"/>
</dbReference>
<dbReference type="SUPFAM" id="SSF51206">
    <property type="entry name" value="cAMP-binding domain-like"/>
    <property type="match status" value="1"/>
</dbReference>
<dbReference type="InterPro" id="IPR000595">
    <property type="entry name" value="cNMP-bd_dom"/>
</dbReference>
<evidence type="ECO:0000313" key="13">
    <source>
        <dbReference type="Proteomes" id="UP001249851"/>
    </source>
</evidence>
<accession>A0AAD9QQK3</accession>
<evidence type="ECO:0000256" key="5">
    <source>
        <dbReference type="ARBA" id="ARBA00022989"/>
    </source>
</evidence>
<evidence type="ECO:0000256" key="6">
    <source>
        <dbReference type="ARBA" id="ARBA00023053"/>
    </source>
</evidence>
<feature type="transmembrane region" description="Helical" evidence="10">
    <location>
        <begin position="166"/>
        <end position="192"/>
    </location>
</feature>
<feature type="transmembrane region" description="Helical" evidence="10">
    <location>
        <begin position="254"/>
        <end position="275"/>
    </location>
</feature>
<keyword evidence="6" id="KW-0915">Sodium</keyword>
<feature type="transmembrane region" description="Helical" evidence="10">
    <location>
        <begin position="560"/>
        <end position="585"/>
    </location>
</feature>
<gene>
    <name evidence="12" type="ORF">P5673_010677</name>
</gene>
<dbReference type="Gene3D" id="6.10.140.1330">
    <property type="match status" value="1"/>
</dbReference>
<sequence length="1161" mass="130342">MTFQNSTISSEVHDSKPYAILFIFTACTIGAIVRQVMKGWPIPYTVVLIVVGLAVGALSGSVTAVQRYTSLSSQNPHLILTTFLPVLLFESAFAMDVHIFYKMFWQVVLLAVFGLAVATALSGVMAKMVFVYYHWTWFEALLFGSIVSATDPVAVVALLNDLATEIGLYFPQVALGGFFFGLIAGRVTVFWLQHVFNDALVEISITLASAYLTFYIGEEVLGISGVIAVVMLGIQINALKTSISPEVEVFLHRFWEMLAYLANTLIFIMVGVVIMEKALNSLDEYDLFLLVVGYFGITVIRGLVMMAFSPILMRIGYGLSWQNAVVTAWGGLRGAVGLALALQVYIDQPLIGGKVLAHTAGIVMFTLLVNATTMKKLLEKLGMSDISDSKKISMANAVRQIQESNQRTLTMLKADRFLADADWDMAERDCEVHNPYMEVEEGEHAEETPLLVRLSTCPNCETSVPNEPSPKEFAEMANDGRVRLIKALKVSYWKQFEHGMLSREAVQALINLADTAMDEEERLTRNLKKCFPFSKKDKLEQLKHQKPAERIPPPTIRVLSFMYTVAVHVSFDIVMNVLIIINMVPIILELASDDDAPFMPILNKINYFYCSLYVTEAIWKIMAFRRYYFKDYWNLLDLFIVILSIVDILIDLSVDKATGGFSPSILKVAKTVLPKVIDFVNDIINHQLSFGYDVGKGYIIAEEEVIKLIDHMVVDKRIARDLKQRSEQNRLNVVRSLGMLQREHPGIAISVKTRQAIRTILNNARDVIHELKGGGLLDEAEAAKLESIVEVKMKRQLSTPASLPPQKPLELLRNVIWLEGMSAEAVDFITSAARIKLFEVGDTITRQGEDATGIYLIVSGMVKMVGVSMRKKSLEENEEPEVGEMIVTKDYISAGNLIGELAMLTSARRNSSCTCESEVQAFFIPREDMTEAMDRFPDLVNNLWRVCGVRLAVPLLLEVPTYYNWTKDKIRIMCERSHIAALPKPPNVVFKIADYMREAILVQGKVTEAATEIIYEAPCVLPKNHRLFKLHFEVEEPKILVITRSHERIHARGRDSWIRREIVHGVDSGSETVFRGRQKGSNRWEGSYRKLDPVQDRLQGRKITVSPKKEDEKARPHVQGRLMGCYQLLISYRKPTGVGGSDKLCLTTLQCKYLGLADVDV</sequence>
<feature type="transmembrane region" description="Helical" evidence="10">
    <location>
        <begin position="18"/>
        <end position="37"/>
    </location>
</feature>
<feature type="transmembrane region" description="Helical" evidence="10">
    <location>
        <begin position="44"/>
        <end position="65"/>
    </location>
</feature>
<dbReference type="PANTHER" id="PTHR10110:SF86">
    <property type="entry name" value="SODIUM_HYDROGEN EXCHANGER 7"/>
    <property type="match status" value="1"/>
</dbReference>
<evidence type="ECO:0000256" key="1">
    <source>
        <dbReference type="ARBA" id="ARBA00004651"/>
    </source>
</evidence>
<proteinExistence type="predicted"/>
<feature type="transmembrane region" description="Helical" evidence="10">
    <location>
        <begin position="324"/>
        <end position="345"/>
    </location>
</feature>